<keyword evidence="6 7" id="KW-1015">Disulfide bond</keyword>
<dbReference type="Proteomes" id="UP000887566">
    <property type="component" value="Unplaced"/>
</dbReference>
<dbReference type="Pfam" id="PF00057">
    <property type="entry name" value="Ldl_recept_a"/>
    <property type="match status" value="1"/>
</dbReference>
<evidence type="ECO:0000256" key="2">
    <source>
        <dbReference type="ARBA" id="ARBA00022692"/>
    </source>
</evidence>
<dbReference type="InterPro" id="IPR002557">
    <property type="entry name" value="Chitin-bd_dom"/>
</dbReference>
<feature type="disulfide bond" evidence="7">
    <location>
        <begin position="504"/>
        <end position="519"/>
    </location>
</feature>
<evidence type="ECO:0000259" key="9">
    <source>
        <dbReference type="SMART" id="SM00494"/>
    </source>
</evidence>
<accession>A0A914W3A1</accession>
<keyword evidence="3" id="KW-0677">Repeat</keyword>
<dbReference type="PANTHER" id="PTHR24270">
    <property type="entry name" value="LOW-DENSITY LIPOPROTEIN RECEPTOR-RELATED"/>
    <property type="match status" value="1"/>
</dbReference>
<evidence type="ECO:0000256" key="7">
    <source>
        <dbReference type="PROSITE-ProRule" id="PRU00124"/>
    </source>
</evidence>
<evidence type="ECO:0000256" key="4">
    <source>
        <dbReference type="ARBA" id="ARBA00022989"/>
    </source>
</evidence>
<feature type="region of interest" description="Disordered" evidence="8">
    <location>
        <begin position="107"/>
        <end position="135"/>
    </location>
</feature>
<dbReference type="PANTHER" id="PTHR24270:SF59">
    <property type="entry name" value="LDL RECEPTOR REPEAT-CONTAINING PROTEIN EGG-1-RELATED"/>
    <property type="match status" value="1"/>
</dbReference>
<feature type="domain" description="Chitin-binding type-2" evidence="9">
    <location>
        <begin position="314"/>
        <end position="385"/>
    </location>
</feature>
<name>A0A914W3A1_9BILA</name>
<comment type="caution">
    <text evidence="7">Lacks conserved residue(s) required for the propagation of feature annotation.</text>
</comment>
<dbReference type="SMART" id="SM00494">
    <property type="entry name" value="ChtBD2"/>
    <property type="match status" value="1"/>
</dbReference>
<dbReference type="GO" id="GO:0016192">
    <property type="term" value="P:vesicle-mediated transport"/>
    <property type="evidence" value="ECO:0007669"/>
    <property type="project" value="UniProtKB-ARBA"/>
</dbReference>
<dbReference type="Gene3D" id="4.10.400.10">
    <property type="entry name" value="Low-density Lipoprotein Receptor"/>
    <property type="match status" value="3"/>
</dbReference>
<evidence type="ECO:0000313" key="11">
    <source>
        <dbReference type="WBParaSite" id="PSAMB.scaffold307size57765.g4545.t1"/>
    </source>
</evidence>
<dbReference type="SMART" id="SM00192">
    <property type="entry name" value="LDLa"/>
    <property type="match status" value="3"/>
</dbReference>
<feature type="region of interest" description="Disordered" evidence="8">
    <location>
        <begin position="254"/>
        <end position="303"/>
    </location>
</feature>
<sequence>MWSLPAIESRSTDRRRRRTVGKQPHSRGDKRSSSPVNHRLCVFCSKLLPSSDLQKCSHVPPVASSSSVFNSLEVCLARVHVNAHPQQQRASNHLQFPTTIAAQLQNDRPSATHPSHPQARRGPMPPLPSFPDGQQPPVIIIPEDRSTTRTQELVSAILSGASVPNPNMPRIVPNIPIQPTPSPSVMVPSPMTHGAHIPYQPFPPPDQQENRLLVSSSPHVVSTSHVRVLPPLQPTPQPNPAVMVPLSTIIGVTNPPPAIQLPPTQQPQRPRPMVQPQPLPSPPVELPQPKPQPSQPSPGLKTASEKIKTSFSTNYCDRAEFTDHDLAALSLERVEYFIFNTSCSQQFFQCSIGQTFVLNCPSPKQAFDRATVNCNFRYNTKHCPEYDHVIHCTSCAPDEFPCVKSGRCIPASKRCDGRQDDCGDESNTDELNCGSCAGKFHCSHVNTAAMFGARASEICVDWMQRCDGVKDCPSGEDELNCKTRTAKYLMCEDQKQSVERNQWCNSVVDCRDGSDESYCYNQLS</sequence>
<dbReference type="GO" id="GO:0008061">
    <property type="term" value="F:chitin binding"/>
    <property type="evidence" value="ECO:0007669"/>
    <property type="project" value="InterPro"/>
</dbReference>
<dbReference type="GO" id="GO:0005576">
    <property type="term" value="C:extracellular region"/>
    <property type="evidence" value="ECO:0007669"/>
    <property type="project" value="InterPro"/>
</dbReference>
<keyword evidence="2" id="KW-0812">Transmembrane</keyword>
<feature type="region of interest" description="Disordered" evidence="8">
    <location>
        <begin position="1"/>
        <end position="35"/>
    </location>
</feature>
<proteinExistence type="predicted"/>
<dbReference type="CDD" id="cd00112">
    <property type="entry name" value="LDLa"/>
    <property type="match status" value="3"/>
</dbReference>
<dbReference type="SUPFAM" id="SSF57424">
    <property type="entry name" value="LDL receptor-like module"/>
    <property type="match status" value="3"/>
</dbReference>
<evidence type="ECO:0000256" key="5">
    <source>
        <dbReference type="ARBA" id="ARBA00023136"/>
    </source>
</evidence>
<feature type="disulfide bond" evidence="7">
    <location>
        <begin position="466"/>
        <end position="481"/>
    </location>
</feature>
<dbReference type="WBParaSite" id="PSAMB.scaffold307size57765.g4545.t1">
    <property type="protein sequence ID" value="PSAMB.scaffold307size57765.g4545.t1"/>
    <property type="gene ID" value="PSAMB.scaffold307size57765.g4545"/>
</dbReference>
<dbReference type="AlphaFoldDB" id="A0A914W3A1"/>
<evidence type="ECO:0000256" key="6">
    <source>
        <dbReference type="ARBA" id="ARBA00023157"/>
    </source>
</evidence>
<dbReference type="PROSITE" id="PS50068">
    <property type="entry name" value="LDLRA_2"/>
    <property type="match status" value="3"/>
</dbReference>
<evidence type="ECO:0000256" key="3">
    <source>
        <dbReference type="ARBA" id="ARBA00022737"/>
    </source>
</evidence>
<protein>
    <submittedName>
        <fullName evidence="11">Chitin-binding type-2 domain-containing protein</fullName>
    </submittedName>
</protein>
<organism evidence="10 11">
    <name type="scientific">Plectus sambesii</name>
    <dbReference type="NCBI Taxonomy" id="2011161"/>
    <lineage>
        <taxon>Eukaryota</taxon>
        <taxon>Metazoa</taxon>
        <taxon>Ecdysozoa</taxon>
        <taxon>Nematoda</taxon>
        <taxon>Chromadorea</taxon>
        <taxon>Plectida</taxon>
        <taxon>Plectina</taxon>
        <taxon>Plectoidea</taxon>
        <taxon>Plectidae</taxon>
        <taxon>Plectus</taxon>
    </lineage>
</organism>
<feature type="compositionally biased region" description="Pro residues" evidence="8">
    <location>
        <begin position="269"/>
        <end position="296"/>
    </location>
</feature>
<dbReference type="GO" id="GO:0005886">
    <property type="term" value="C:plasma membrane"/>
    <property type="evidence" value="ECO:0007669"/>
    <property type="project" value="TreeGrafter"/>
</dbReference>
<keyword evidence="5" id="KW-0472">Membrane</keyword>
<keyword evidence="10" id="KW-1185">Reference proteome</keyword>
<evidence type="ECO:0000256" key="8">
    <source>
        <dbReference type="SAM" id="MobiDB-lite"/>
    </source>
</evidence>
<evidence type="ECO:0000313" key="10">
    <source>
        <dbReference type="Proteomes" id="UP000887566"/>
    </source>
</evidence>
<dbReference type="InterPro" id="IPR002172">
    <property type="entry name" value="LDrepeatLR_classA_rpt"/>
</dbReference>
<dbReference type="InterPro" id="IPR036055">
    <property type="entry name" value="LDL_receptor-like_sf"/>
</dbReference>
<evidence type="ECO:0000256" key="1">
    <source>
        <dbReference type="ARBA" id="ARBA00004167"/>
    </source>
</evidence>
<comment type="subcellular location">
    <subcellularLocation>
        <location evidence="1">Membrane</location>
        <topology evidence="1">Single-pass membrane protein</topology>
    </subcellularLocation>
</comment>
<reference evidence="11" key="1">
    <citation type="submission" date="2022-11" db="UniProtKB">
        <authorList>
            <consortium name="WormBaseParasite"/>
        </authorList>
    </citation>
    <scope>IDENTIFICATION</scope>
</reference>
<dbReference type="PRINTS" id="PR00261">
    <property type="entry name" value="LDLRECEPTOR"/>
</dbReference>
<keyword evidence="4" id="KW-1133">Transmembrane helix</keyword>
<dbReference type="InterPro" id="IPR050685">
    <property type="entry name" value="LDLR"/>
</dbReference>